<dbReference type="OrthoDB" id="1436941at2759"/>
<accession>A0A8T3BL85</accession>
<reference evidence="1" key="1">
    <citation type="journal article" date="2022" name="Front. Genet.">
        <title>Chromosome-Scale Assembly of the Dendrobium nobile Genome Provides Insights Into the Molecular Mechanism of the Biosynthesis of the Medicinal Active Ingredient of Dendrobium.</title>
        <authorList>
            <person name="Xu Q."/>
            <person name="Niu S.-C."/>
            <person name="Li K.-L."/>
            <person name="Zheng P.-J."/>
            <person name="Zhang X.-J."/>
            <person name="Jia Y."/>
            <person name="Liu Y."/>
            <person name="Niu Y.-X."/>
            <person name="Yu L.-H."/>
            <person name="Chen D.-F."/>
            <person name="Zhang G.-Q."/>
        </authorList>
    </citation>
    <scope>NUCLEOTIDE SEQUENCE</scope>
    <source>
        <tissue evidence="1">Leaf</tissue>
    </source>
</reference>
<proteinExistence type="predicted"/>
<gene>
    <name evidence="1" type="ORF">KFK09_008642</name>
</gene>
<dbReference type="SUPFAM" id="SSF54001">
    <property type="entry name" value="Cysteine proteinases"/>
    <property type="match status" value="1"/>
</dbReference>
<name>A0A8T3BL85_DENNO</name>
<comment type="caution">
    <text evidence="1">The sequence shown here is derived from an EMBL/GenBank/DDBJ whole genome shotgun (WGS) entry which is preliminary data.</text>
</comment>
<dbReference type="Proteomes" id="UP000829196">
    <property type="component" value="Unassembled WGS sequence"/>
</dbReference>
<organism evidence="1 2">
    <name type="scientific">Dendrobium nobile</name>
    <name type="common">Orchid</name>
    <dbReference type="NCBI Taxonomy" id="94219"/>
    <lineage>
        <taxon>Eukaryota</taxon>
        <taxon>Viridiplantae</taxon>
        <taxon>Streptophyta</taxon>
        <taxon>Embryophyta</taxon>
        <taxon>Tracheophyta</taxon>
        <taxon>Spermatophyta</taxon>
        <taxon>Magnoliopsida</taxon>
        <taxon>Liliopsida</taxon>
        <taxon>Asparagales</taxon>
        <taxon>Orchidaceae</taxon>
        <taxon>Epidendroideae</taxon>
        <taxon>Malaxideae</taxon>
        <taxon>Dendrobiinae</taxon>
        <taxon>Dendrobium</taxon>
    </lineage>
</organism>
<evidence type="ECO:0000313" key="2">
    <source>
        <dbReference type="Proteomes" id="UP000829196"/>
    </source>
</evidence>
<dbReference type="AlphaFoldDB" id="A0A8T3BL85"/>
<evidence type="ECO:0000313" key="1">
    <source>
        <dbReference type="EMBL" id="KAI0515971.1"/>
    </source>
</evidence>
<sequence length="92" mass="10982">MVALSNIIFFFVFCREHKIFASGNIEIKRSDIDFLLTNDWLGDNHVDAFAFFLLEQSRLMAEKFQRYLYISPLYRVSINNILIFFFHVCFSL</sequence>
<protein>
    <submittedName>
        <fullName evidence="1">Uncharacterized protein</fullName>
    </submittedName>
</protein>
<dbReference type="Gene3D" id="3.40.395.10">
    <property type="entry name" value="Adenoviral Proteinase, Chain A"/>
    <property type="match status" value="1"/>
</dbReference>
<dbReference type="EMBL" id="JAGYWB010000007">
    <property type="protein sequence ID" value="KAI0515971.1"/>
    <property type="molecule type" value="Genomic_DNA"/>
</dbReference>
<keyword evidence="2" id="KW-1185">Reference proteome</keyword>
<dbReference type="InterPro" id="IPR038765">
    <property type="entry name" value="Papain-like_cys_pep_sf"/>
</dbReference>